<sequence length="200" mass="22378">MNQSLHNHYHKQHRSLRVHYTQPYASQLLAQQLLNWLPHTPHDYVIACVGTDRSTGDALGPFVGTYLKKRRLNQMTVYGTLQDPIHAINLRESIYHIKQSHQRPFIIAVDASLGKKTSIGQLVVKKGALKPGAALNKMLPSIGDLHIAGIVNVGGFMEYNVLQNTRLALVVEMAKTIANAINKLDQQLTYTPSSYPQSFK</sequence>
<dbReference type="RefSeq" id="WP_146937205.1">
    <property type="nucleotide sequence ID" value="NZ_BJXW01000013.1"/>
</dbReference>
<name>A0A511V1J9_9BACI</name>
<keyword evidence="1" id="KW-0378">Hydrolase</keyword>
<dbReference type="Pfam" id="PF06866">
    <property type="entry name" value="DUF1256"/>
    <property type="match status" value="1"/>
</dbReference>
<dbReference type="InterPro" id="IPR009665">
    <property type="entry name" value="YyaC"/>
</dbReference>
<keyword evidence="1" id="KW-0645">Protease</keyword>
<dbReference type="GO" id="GO:0008233">
    <property type="term" value="F:peptidase activity"/>
    <property type="evidence" value="ECO:0007669"/>
    <property type="project" value="UniProtKB-KW"/>
</dbReference>
<evidence type="ECO:0000313" key="2">
    <source>
        <dbReference type="Proteomes" id="UP000321491"/>
    </source>
</evidence>
<proteinExistence type="predicted"/>
<accession>A0A511V1J9</accession>
<dbReference type="NCBIfam" id="TIGR02841">
    <property type="entry name" value="spore_YyaC"/>
    <property type="match status" value="1"/>
</dbReference>
<dbReference type="Proteomes" id="UP000321491">
    <property type="component" value="Unassembled WGS sequence"/>
</dbReference>
<dbReference type="AlphaFoldDB" id="A0A511V1J9"/>
<protein>
    <submittedName>
        <fullName evidence="1">Spore protease YyaC</fullName>
    </submittedName>
</protein>
<organism evidence="1 2">
    <name type="scientific">Cerasibacillus quisquiliarum</name>
    <dbReference type="NCBI Taxonomy" id="227865"/>
    <lineage>
        <taxon>Bacteria</taxon>
        <taxon>Bacillati</taxon>
        <taxon>Bacillota</taxon>
        <taxon>Bacilli</taxon>
        <taxon>Bacillales</taxon>
        <taxon>Bacillaceae</taxon>
        <taxon>Cerasibacillus</taxon>
    </lineage>
</organism>
<evidence type="ECO:0000313" key="1">
    <source>
        <dbReference type="EMBL" id="GEN31222.1"/>
    </source>
</evidence>
<dbReference type="EMBL" id="BJXW01000013">
    <property type="protein sequence ID" value="GEN31222.1"/>
    <property type="molecule type" value="Genomic_DNA"/>
</dbReference>
<dbReference type="OrthoDB" id="9815953at2"/>
<dbReference type="InterPro" id="IPR023430">
    <property type="entry name" value="Pept_HybD-like_dom_sf"/>
</dbReference>
<dbReference type="GO" id="GO:0006508">
    <property type="term" value="P:proteolysis"/>
    <property type="evidence" value="ECO:0007669"/>
    <property type="project" value="UniProtKB-KW"/>
</dbReference>
<dbReference type="SUPFAM" id="SSF53163">
    <property type="entry name" value="HybD-like"/>
    <property type="match status" value="1"/>
</dbReference>
<keyword evidence="2" id="KW-1185">Reference proteome</keyword>
<comment type="caution">
    <text evidence="1">The sequence shown here is derived from an EMBL/GenBank/DDBJ whole genome shotgun (WGS) entry which is preliminary data.</text>
</comment>
<reference evidence="1 2" key="1">
    <citation type="submission" date="2019-07" db="EMBL/GenBank/DDBJ databases">
        <title>Whole genome shotgun sequence of Cerasibacillus quisquiliarum NBRC 102429.</title>
        <authorList>
            <person name="Hosoyama A."/>
            <person name="Uohara A."/>
            <person name="Ohji S."/>
            <person name="Ichikawa N."/>
        </authorList>
    </citation>
    <scope>NUCLEOTIDE SEQUENCE [LARGE SCALE GENOMIC DNA]</scope>
    <source>
        <strain evidence="1 2">NBRC 102429</strain>
    </source>
</reference>
<gene>
    <name evidence="1" type="ORF">CQU01_14600</name>
</gene>